<dbReference type="Proteomes" id="UP000182015">
    <property type="component" value="Unassembled WGS sequence"/>
</dbReference>
<evidence type="ECO:0000313" key="1">
    <source>
        <dbReference type="EMBL" id="OJF71424.1"/>
    </source>
</evidence>
<organism evidence="1 2">
    <name type="scientific">Streptococcus bovimastitidis</name>
    <dbReference type="NCBI Taxonomy" id="1856638"/>
    <lineage>
        <taxon>Bacteria</taxon>
        <taxon>Bacillati</taxon>
        <taxon>Bacillota</taxon>
        <taxon>Bacilli</taxon>
        <taxon>Lactobacillales</taxon>
        <taxon>Streptococcaceae</taxon>
        <taxon>Streptococcus</taxon>
    </lineage>
</organism>
<sequence>MRYVFEATQIGWDKNVDIVWFNKSAYTYEEAVAEFKEYQGETINGYSYTGYEYDGIKYHDFKFLGEFEEDKMPYL</sequence>
<proteinExistence type="predicted"/>
<dbReference type="AlphaFoldDB" id="A0A1L8MKX5"/>
<comment type="caution">
    <text evidence="1">The sequence shown here is derived from an EMBL/GenBank/DDBJ whole genome shotgun (WGS) entry which is preliminary data.</text>
</comment>
<gene>
    <name evidence="1" type="ORF">A9Q68_09595</name>
</gene>
<dbReference type="OrthoDB" id="2084581at2"/>
<dbReference type="STRING" id="1856638.A9Q68_09595"/>
<dbReference type="RefSeq" id="WP_071794486.1">
    <property type="nucleotide sequence ID" value="NZ_LZDD01000003.1"/>
</dbReference>
<accession>A0A1L8MKX5</accession>
<name>A0A1L8MKX5_9STRE</name>
<evidence type="ECO:0000313" key="2">
    <source>
        <dbReference type="Proteomes" id="UP000182015"/>
    </source>
</evidence>
<reference evidence="2" key="1">
    <citation type="submission" date="2016-06" db="EMBL/GenBank/DDBJ databases">
        <authorList>
            <person name="de Vries S.P.W."/>
            <person name="Hadjirin N.F."/>
            <person name="Lay E.M."/>
            <person name="Zadoks R.N."/>
            <person name="Peacock S.J."/>
            <person name="Parkhill J."/>
            <person name="Grant A.J."/>
            <person name="Mcdougall S."/>
            <person name="Holmes M.A."/>
        </authorList>
    </citation>
    <scope>NUCLEOTIDE SEQUENCE [LARGE SCALE GENOMIC DNA]</scope>
    <source>
        <strain evidence="2">NZ1587</strain>
    </source>
</reference>
<dbReference type="EMBL" id="LZDD01000003">
    <property type="protein sequence ID" value="OJF71424.1"/>
    <property type="molecule type" value="Genomic_DNA"/>
</dbReference>
<keyword evidence="2" id="KW-1185">Reference proteome</keyword>
<protein>
    <submittedName>
        <fullName evidence="1">Uncharacterized protein</fullName>
    </submittedName>
</protein>